<feature type="compositionally biased region" description="Low complexity" evidence="1">
    <location>
        <begin position="138"/>
        <end position="163"/>
    </location>
</feature>
<evidence type="ECO:0000313" key="2">
    <source>
        <dbReference type="EMBL" id="KIY93191.1"/>
    </source>
</evidence>
<gene>
    <name evidence="2" type="ORF">MNEG_14772</name>
</gene>
<dbReference type="KEGG" id="mng:MNEG_14772"/>
<feature type="region of interest" description="Disordered" evidence="1">
    <location>
        <begin position="358"/>
        <end position="387"/>
    </location>
</feature>
<accession>A0A0D2LU96</accession>
<reference evidence="2 3" key="1">
    <citation type="journal article" date="2013" name="BMC Genomics">
        <title>Reconstruction of the lipid metabolism for the microalga Monoraphidium neglectum from its genome sequence reveals characteristics suitable for biofuel production.</title>
        <authorList>
            <person name="Bogen C."/>
            <person name="Al-Dilaimi A."/>
            <person name="Albersmeier A."/>
            <person name="Wichmann J."/>
            <person name="Grundmann M."/>
            <person name="Rupp O."/>
            <person name="Lauersen K.J."/>
            <person name="Blifernez-Klassen O."/>
            <person name="Kalinowski J."/>
            <person name="Goesmann A."/>
            <person name="Mussgnug J.H."/>
            <person name="Kruse O."/>
        </authorList>
    </citation>
    <scope>NUCLEOTIDE SEQUENCE [LARGE SCALE GENOMIC DNA]</scope>
    <source>
        <strain evidence="2 3">SAG 48.87</strain>
    </source>
</reference>
<feature type="compositionally biased region" description="Basic residues" evidence="1">
    <location>
        <begin position="228"/>
        <end position="238"/>
    </location>
</feature>
<evidence type="ECO:0000313" key="3">
    <source>
        <dbReference type="Proteomes" id="UP000054498"/>
    </source>
</evidence>
<dbReference type="GeneID" id="25732367"/>
<feature type="compositionally biased region" description="Low complexity" evidence="1">
    <location>
        <begin position="368"/>
        <end position="377"/>
    </location>
</feature>
<dbReference type="Proteomes" id="UP000054498">
    <property type="component" value="Unassembled WGS sequence"/>
</dbReference>
<proteinExistence type="predicted"/>
<sequence length="463" mass="44831">MEHLLFDGLGAMFFDVAEAAPTPPHQQQQLPPEQLQAGSEASSASPAQPARTPPADATTATAGIAAAAAAHSGATAVGGVGAGGGSFAAAPASLESVGARLAAAAGLGHQYIMDRLSGGGGGSGSGAVEPGAAGVAAASTASASPPGGVGDAGVAEAESAAAWSEHESNVAESVSAAEGHGGPQTGTGAGSEAAVASATAVGAAVLMAAAAEGHGSSQPAQAAALPKPHPHLVRRRPTRPPAADAARLREEGRSGAAPAPRSHALADCPDEIDESERDLQLQRRATLDLMHSLLPSASAAGQTAGSRNGATAAAAPAPAAAAAAAASSWFENFGFFSGGGTDISGDVSGDAVVRAGATAQPSPVHHLPSSPGPASAAAPPPQRGPFGGLLKLPSGVVRGALAPLDPAWWAGPAGPAQPAPPRAPRKPLGLVLAEFALPKEVLQAADVIQSVCELPRRRNPAAL</sequence>
<keyword evidence="3" id="KW-1185">Reference proteome</keyword>
<feature type="region of interest" description="Disordered" evidence="1">
    <location>
        <begin position="217"/>
        <end position="270"/>
    </location>
</feature>
<feature type="compositionally biased region" description="Gly residues" evidence="1">
    <location>
        <begin position="179"/>
        <end position="189"/>
    </location>
</feature>
<feature type="region of interest" description="Disordered" evidence="1">
    <location>
        <begin position="21"/>
        <end position="58"/>
    </location>
</feature>
<dbReference type="AlphaFoldDB" id="A0A0D2LU96"/>
<organism evidence="2 3">
    <name type="scientific">Monoraphidium neglectum</name>
    <dbReference type="NCBI Taxonomy" id="145388"/>
    <lineage>
        <taxon>Eukaryota</taxon>
        <taxon>Viridiplantae</taxon>
        <taxon>Chlorophyta</taxon>
        <taxon>core chlorophytes</taxon>
        <taxon>Chlorophyceae</taxon>
        <taxon>CS clade</taxon>
        <taxon>Sphaeropleales</taxon>
        <taxon>Selenastraceae</taxon>
        <taxon>Monoraphidium</taxon>
    </lineage>
</organism>
<evidence type="ECO:0000256" key="1">
    <source>
        <dbReference type="SAM" id="MobiDB-lite"/>
    </source>
</evidence>
<dbReference type="RefSeq" id="XP_013892211.1">
    <property type="nucleotide sequence ID" value="XM_014036757.1"/>
</dbReference>
<feature type="region of interest" description="Disordered" evidence="1">
    <location>
        <begin position="138"/>
        <end position="191"/>
    </location>
</feature>
<name>A0A0D2LU96_9CHLO</name>
<protein>
    <submittedName>
        <fullName evidence="2">Uncharacterized protein</fullName>
    </submittedName>
</protein>
<dbReference type="EMBL" id="KK104969">
    <property type="protein sequence ID" value="KIY93191.1"/>
    <property type="molecule type" value="Genomic_DNA"/>
</dbReference>